<dbReference type="Proteomes" id="UP000054270">
    <property type="component" value="Unassembled WGS sequence"/>
</dbReference>
<evidence type="ECO:0000256" key="1">
    <source>
        <dbReference type="SAM" id="MobiDB-lite"/>
    </source>
</evidence>
<evidence type="ECO:0000259" key="2">
    <source>
        <dbReference type="PROSITE" id="PS50174"/>
    </source>
</evidence>
<evidence type="ECO:0000313" key="4">
    <source>
        <dbReference type="Proteomes" id="UP000054270"/>
    </source>
</evidence>
<dbReference type="PANTHER" id="PTHR23149">
    <property type="entry name" value="G PATCH DOMAIN CONTAINING PROTEIN"/>
    <property type="match status" value="1"/>
</dbReference>
<feature type="compositionally biased region" description="Basic and acidic residues" evidence="1">
    <location>
        <begin position="230"/>
        <end position="240"/>
    </location>
</feature>
<sequence length="365" mass="40719">MPLDGHSYLVAQGWGGKGTGLREGAISRPLAIAQKKNLAGLGKDRDEAFPFWDHLFSAAAKSIVVKCMSDDEDESAEASSLNEVALKRTSTGILSTRRPVEGTPATSGTVTPDESAPRLSLMAHAKRDAARRGLYSRFFKGPVIGPETIAAEEKRLAALVAEAFEKQNPKPQSVTVKEHIEIKSGHKKVSVDLEVSKSCKKKHAKVEERMDSGLEDDEARRKRKRRRKEKKAEEAVQHEKKEKKRSKRKSQNMDDDAEAGTSIDAQTRTEQADEVKETKAERKQRREQKKKLKALRKSRESGVDIEEPPSQPSGVPQLPKGTKVKKESKQQTSKSDSRPDAPDDGQDVEEKKRKKKRKRAENDEQ</sequence>
<feature type="region of interest" description="Disordered" evidence="1">
    <location>
        <begin position="97"/>
        <end position="118"/>
    </location>
</feature>
<proteinExistence type="predicted"/>
<feature type="compositionally biased region" description="Basic and acidic residues" evidence="1">
    <location>
        <begin position="183"/>
        <end position="197"/>
    </location>
</feature>
<dbReference type="InterPro" id="IPR050656">
    <property type="entry name" value="PINX1"/>
</dbReference>
<feature type="compositionally biased region" description="Basic residues" evidence="1">
    <location>
        <begin position="241"/>
        <end position="250"/>
    </location>
</feature>
<reference evidence="4" key="1">
    <citation type="submission" date="2014-04" db="EMBL/GenBank/DDBJ databases">
        <title>Evolutionary Origins and Diversification of the Mycorrhizal Mutualists.</title>
        <authorList>
            <consortium name="DOE Joint Genome Institute"/>
            <consortium name="Mycorrhizal Genomics Consortium"/>
            <person name="Kohler A."/>
            <person name="Kuo A."/>
            <person name="Nagy L.G."/>
            <person name="Floudas D."/>
            <person name="Copeland A."/>
            <person name="Barry K.W."/>
            <person name="Cichocki N."/>
            <person name="Veneault-Fourrey C."/>
            <person name="LaButti K."/>
            <person name="Lindquist E.A."/>
            <person name="Lipzen A."/>
            <person name="Lundell T."/>
            <person name="Morin E."/>
            <person name="Murat C."/>
            <person name="Riley R."/>
            <person name="Ohm R."/>
            <person name="Sun H."/>
            <person name="Tunlid A."/>
            <person name="Henrissat B."/>
            <person name="Grigoriev I.V."/>
            <person name="Hibbett D.S."/>
            <person name="Martin F."/>
        </authorList>
    </citation>
    <scope>NUCLEOTIDE SEQUENCE [LARGE SCALE GENOMIC DNA]</scope>
    <source>
        <strain evidence="4">FD-334 SS-4</strain>
    </source>
</reference>
<dbReference type="OMA" id="VSQGWEG"/>
<dbReference type="PANTHER" id="PTHR23149:SF32">
    <property type="entry name" value="G-PATCH DOMAIN-CONTAINING PROTEIN"/>
    <property type="match status" value="1"/>
</dbReference>
<protein>
    <recommendedName>
        <fullName evidence="2">G-patch domain-containing protein</fullName>
    </recommendedName>
</protein>
<dbReference type="STRING" id="945553.A0A0D2NIQ8"/>
<keyword evidence="4" id="KW-1185">Reference proteome</keyword>
<organism evidence="3 4">
    <name type="scientific">Hypholoma sublateritium (strain FD-334 SS-4)</name>
    <dbReference type="NCBI Taxonomy" id="945553"/>
    <lineage>
        <taxon>Eukaryota</taxon>
        <taxon>Fungi</taxon>
        <taxon>Dikarya</taxon>
        <taxon>Basidiomycota</taxon>
        <taxon>Agaricomycotina</taxon>
        <taxon>Agaricomycetes</taxon>
        <taxon>Agaricomycetidae</taxon>
        <taxon>Agaricales</taxon>
        <taxon>Agaricineae</taxon>
        <taxon>Strophariaceae</taxon>
        <taxon>Hypholoma</taxon>
    </lineage>
</organism>
<evidence type="ECO:0000313" key="3">
    <source>
        <dbReference type="EMBL" id="KJA16486.1"/>
    </source>
</evidence>
<gene>
    <name evidence="3" type="ORF">HYPSUDRAFT_290498</name>
</gene>
<name>A0A0D2NIQ8_HYPSF</name>
<feature type="compositionally biased region" description="Basic residues" evidence="1">
    <location>
        <begin position="282"/>
        <end position="296"/>
    </location>
</feature>
<dbReference type="GO" id="GO:0003676">
    <property type="term" value="F:nucleic acid binding"/>
    <property type="evidence" value="ECO:0007669"/>
    <property type="project" value="InterPro"/>
</dbReference>
<dbReference type="PROSITE" id="PS50174">
    <property type="entry name" value="G_PATCH"/>
    <property type="match status" value="1"/>
</dbReference>
<accession>A0A0D2NIQ8</accession>
<dbReference type="OrthoDB" id="3366546at2759"/>
<feature type="domain" description="G-patch" evidence="2">
    <location>
        <begin position="5"/>
        <end position="46"/>
    </location>
</feature>
<dbReference type="EMBL" id="KN817620">
    <property type="protein sequence ID" value="KJA16486.1"/>
    <property type="molecule type" value="Genomic_DNA"/>
</dbReference>
<feature type="compositionally biased region" description="Basic and acidic residues" evidence="1">
    <location>
        <begin position="270"/>
        <end position="281"/>
    </location>
</feature>
<feature type="compositionally biased region" description="Basic and acidic residues" evidence="1">
    <location>
        <begin position="324"/>
        <end position="341"/>
    </location>
</feature>
<dbReference type="AlphaFoldDB" id="A0A0D2NIQ8"/>
<feature type="region of interest" description="Disordered" evidence="1">
    <location>
        <begin position="183"/>
        <end position="365"/>
    </location>
</feature>
<dbReference type="InterPro" id="IPR000467">
    <property type="entry name" value="G_patch_dom"/>
</dbReference>